<evidence type="ECO:0000313" key="1">
    <source>
        <dbReference type="EMBL" id="MDY2588202.1"/>
    </source>
</evidence>
<dbReference type="RefSeq" id="WP_320556550.1">
    <property type="nucleotide sequence ID" value="NZ_JAXDAE010000014.1"/>
</dbReference>
<evidence type="ECO:0000313" key="2">
    <source>
        <dbReference type="Proteomes" id="UP001285855"/>
    </source>
</evidence>
<organism evidence="1 2">
    <name type="scientific">Winogradskyella aquimaris</name>
    <dbReference type="NCBI Taxonomy" id="864074"/>
    <lineage>
        <taxon>Bacteria</taxon>
        <taxon>Pseudomonadati</taxon>
        <taxon>Bacteroidota</taxon>
        <taxon>Flavobacteriia</taxon>
        <taxon>Flavobacteriales</taxon>
        <taxon>Flavobacteriaceae</taxon>
        <taxon>Winogradskyella</taxon>
    </lineage>
</organism>
<gene>
    <name evidence="1" type="ORF">SNF14_12700</name>
</gene>
<keyword evidence="2" id="KW-1185">Reference proteome</keyword>
<sequence>MKDKKDSLKSNYSRHMDLDEAIEIVTMLINNINPINNKPYDDLGVCLNETVKEALKSLIDIRISTKSKKSYYKKQKNSKPVRKYIQRSLNKINLDNKDQSKFLSATSLGKLKNKTYTEVISIMRKNELILNADEITFKGQERGLKFKQNSSGIKWIVYPESLSELL</sequence>
<comment type="caution">
    <text evidence="1">The sequence shown here is derived from an EMBL/GenBank/DDBJ whole genome shotgun (WGS) entry which is preliminary data.</text>
</comment>
<reference evidence="1 2" key="1">
    <citation type="submission" date="2023-11" db="EMBL/GenBank/DDBJ databases">
        <title>Winogradskyella pelagius sp. nov., isolated from coastal sediment.</title>
        <authorList>
            <person name="Li F."/>
        </authorList>
    </citation>
    <scope>NUCLEOTIDE SEQUENCE [LARGE SCALE GENOMIC DNA]</scope>
    <source>
        <strain evidence="1 2">KCTC 23502</strain>
    </source>
</reference>
<protein>
    <submittedName>
        <fullName evidence="1">Uncharacterized protein</fullName>
    </submittedName>
</protein>
<dbReference type="Proteomes" id="UP001285855">
    <property type="component" value="Unassembled WGS sequence"/>
</dbReference>
<dbReference type="EMBL" id="JAXDAE010000014">
    <property type="protein sequence ID" value="MDY2588202.1"/>
    <property type="molecule type" value="Genomic_DNA"/>
</dbReference>
<accession>A0ABU5EQ59</accession>
<name>A0ABU5EQ59_9FLAO</name>
<proteinExistence type="predicted"/>